<dbReference type="SUPFAM" id="SSF49854">
    <property type="entry name" value="Spermadhesin, CUB domain"/>
    <property type="match status" value="2"/>
</dbReference>
<name>A0A504Z613_FASGI</name>
<dbReference type="AlphaFoldDB" id="A0A504Z613"/>
<evidence type="ECO:0000259" key="4">
    <source>
        <dbReference type="PROSITE" id="PS01180"/>
    </source>
</evidence>
<dbReference type="EMBL" id="SUNJ01000204">
    <property type="protein sequence ID" value="TPP67831.1"/>
    <property type="molecule type" value="Genomic_DNA"/>
</dbReference>
<keyword evidence="1" id="KW-1015">Disulfide bond</keyword>
<accession>A0A504Z613</accession>
<dbReference type="InterPro" id="IPR035914">
    <property type="entry name" value="Sperma_CUB_dom_sf"/>
</dbReference>
<feature type="chain" id="PRO_5021497864" description="CUB domain-containing protein" evidence="3">
    <location>
        <begin position="22"/>
        <end position="427"/>
    </location>
</feature>
<keyword evidence="3" id="KW-0732">Signal</keyword>
<dbReference type="PANTHER" id="PTHR47537:SF1">
    <property type="entry name" value="CUB DOMAIN-CONTAINING PROTEIN"/>
    <property type="match status" value="1"/>
</dbReference>
<dbReference type="Pfam" id="PF00431">
    <property type="entry name" value="CUB"/>
    <property type="match status" value="1"/>
</dbReference>
<dbReference type="SMART" id="SM00042">
    <property type="entry name" value="CUB"/>
    <property type="match status" value="1"/>
</dbReference>
<evidence type="ECO:0000256" key="2">
    <source>
        <dbReference type="PROSITE-ProRule" id="PRU00059"/>
    </source>
</evidence>
<dbReference type="Proteomes" id="UP000316759">
    <property type="component" value="Unassembled WGS sequence"/>
</dbReference>
<dbReference type="CDD" id="cd00041">
    <property type="entry name" value="CUB"/>
    <property type="match status" value="1"/>
</dbReference>
<comment type="caution">
    <text evidence="5">The sequence shown here is derived from an EMBL/GenBank/DDBJ whole genome shotgun (WGS) entry which is preliminary data.</text>
</comment>
<dbReference type="GO" id="GO:0005886">
    <property type="term" value="C:plasma membrane"/>
    <property type="evidence" value="ECO:0007669"/>
    <property type="project" value="TreeGrafter"/>
</dbReference>
<protein>
    <recommendedName>
        <fullName evidence="4">CUB domain-containing protein</fullName>
    </recommendedName>
</protein>
<dbReference type="InterPro" id="IPR053207">
    <property type="entry name" value="Non-NMDA_GluR_Accessory"/>
</dbReference>
<feature type="domain" description="CUB" evidence="4">
    <location>
        <begin position="242"/>
        <end position="391"/>
    </location>
</feature>
<dbReference type="OrthoDB" id="6369184at2759"/>
<dbReference type="PROSITE" id="PS01180">
    <property type="entry name" value="CUB"/>
    <property type="match status" value="1"/>
</dbReference>
<gene>
    <name evidence="5" type="ORF">FGIG_08004</name>
</gene>
<comment type="caution">
    <text evidence="2">Lacks conserved residue(s) required for the propagation of feature annotation.</text>
</comment>
<feature type="signal peptide" evidence="3">
    <location>
        <begin position="1"/>
        <end position="21"/>
    </location>
</feature>
<evidence type="ECO:0000256" key="1">
    <source>
        <dbReference type="ARBA" id="ARBA00023157"/>
    </source>
</evidence>
<dbReference type="InterPro" id="IPR000859">
    <property type="entry name" value="CUB_dom"/>
</dbReference>
<dbReference type="PANTHER" id="PTHR47537">
    <property type="entry name" value="CUBILIN"/>
    <property type="match status" value="1"/>
</dbReference>
<evidence type="ECO:0000313" key="5">
    <source>
        <dbReference type="EMBL" id="TPP67831.1"/>
    </source>
</evidence>
<dbReference type="STRING" id="46835.A0A504Z613"/>
<evidence type="ECO:0000256" key="3">
    <source>
        <dbReference type="SAM" id="SignalP"/>
    </source>
</evidence>
<dbReference type="Gene3D" id="2.60.120.290">
    <property type="entry name" value="Spermadhesin, CUB domain"/>
    <property type="match status" value="2"/>
</dbReference>
<evidence type="ECO:0000313" key="6">
    <source>
        <dbReference type="Proteomes" id="UP000316759"/>
    </source>
</evidence>
<proteinExistence type="predicted"/>
<keyword evidence="6" id="KW-1185">Reference proteome</keyword>
<sequence>MVHCLLISVLMLALITKQNMCSTHTTEHDQSKISIVRSVFRDRILSSHKPSIGMVPFYKKVDLSRSRKSPSSRPPTKEECISDQFNYAILRGCLCYLFQSTGLSNGSFVSPQLEFINAEQTTCLLFTFVGDQNEIVRVEFTHFLLDPKEPPQEYPTNCRNYVRVFDSLERAELNQNDQEFVRLCGSERNLPQRVFYSAGRVIILEIHLQFHYSNPIDIRGRFEFESKETYQSGGVLVAQSICDRLFLSPDALLSHFTEKENSLPGINIHSRRGRFFSPGFPRNYPVNNSCTYYFIGTTQERVSIALTDVKLRGTKDCSLSSTDRLEVYDGAYSETARPIALCGTELPDALFHEQSTAGELVSNHDLFTLRFVTDALRLGTERGFVLSYAFTSVGSDYAADFPGLKYQDPSLTRFGEDELGPSETKGR</sequence>
<organism evidence="5 6">
    <name type="scientific">Fasciola gigantica</name>
    <name type="common">Giant liver fluke</name>
    <dbReference type="NCBI Taxonomy" id="46835"/>
    <lineage>
        <taxon>Eukaryota</taxon>
        <taxon>Metazoa</taxon>
        <taxon>Spiralia</taxon>
        <taxon>Lophotrochozoa</taxon>
        <taxon>Platyhelminthes</taxon>
        <taxon>Trematoda</taxon>
        <taxon>Digenea</taxon>
        <taxon>Plagiorchiida</taxon>
        <taxon>Echinostomata</taxon>
        <taxon>Echinostomatoidea</taxon>
        <taxon>Fasciolidae</taxon>
        <taxon>Fasciola</taxon>
    </lineage>
</organism>
<reference evidence="5 6" key="1">
    <citation type="submission" date="2019-04" db="EMBL/GenBank/DDBJ databases">
        <title>Annotation for the trematode Fasciola gigantica.</title>
        <authorList>
            <person name="Choi Y.-J."/>
        </authorList>
    </citation>
    <scope>NUCLEOTIDE SEQUENCE [LARGE SCALE GENOMIC DNA]</scope>
    <source>
        <strain evidence="5">Uganda_cow_1</strain>
    </source>
</reference>